<accession>A0ACC2GV91</accession>
<protein>
    <submittedName>
        <fullName evidence="1">Uncharacterized protein</fullName>
    </submittedName>
</protein>
<dbReference type="EMBL" id="CM055735">
    <property type="protein sequence ID" value="KAJ8007533.1"/>
    <property type="molecule type" value="Genomic_DNA"/>
</dbReference>
<dbReference type="Proteomes" id="UP001157502">
    <property type="component" value="Chromosome 8"/>
</dbReference>
<name>A0ACC2GV91_DALPE</name>
<organism evidence="1 2">
    <name type="scientific">Dallia pectoralis</name>
    <name type="common">Alaska blackfish</name>
    <dbReference type="NCBI Taxonomy" id="75939"/>
    <lineage>
        <taxon>Eukaryota</taxon>
        <taxon>Metazoa</taxon>
        <taxon>Chordata</taxon>
        <taxon>Craniata</taxon>
        <taxon>Vertebrata</taxon>
        <taxon>Euteleostomi</taxon>
        <taxon>Actinopterygii</taxon>
        <taxon>Neopterygii</taxon>
        <taxon>Teleostei</taxon>
        <taxon>Protacanthopterygii</taxon>
        <taxon>Esociformes</taxon>
        <taxon>Umbridae</taxon>
        <taxon>Dallia</taxon>
    </lineage>
</organism>
<keyword evidence="2" id="KW-1185">Reference proteome</keyword>
<sequence length="165" mass="18392">MGRRIRTTVPKLHHQLRPAWPNLSIVKQTDAKAKQTYETTYNRRYTAKPLPALGVGDRVRLKTDSEKTWRGTGVIQASCSTPRSFVVKTPQGDTTRRNRRHLQIVNQESCNTPIQLPGVSTPPGSTVSTTSPTQNDSETGNTISSPRVLRTRSGRTVKPVIKLTY</sequence>
<proteinExistence type="predicted"/>
<evidence type="ECO:0000313" key="2">
    <source>
        <dbReference type="Proteomes" id="UP001157502"/>
    </source>
</evidence>
<evidence type="ECO:0000313" key="1">
    <source>
        <dbReference type="EMBL" id="KAJ8007533.1"/>
    </source>
</evidence>
<comment type="caution">
    <text evidence="1">The sequence shown here is derived from an EMBL/GenBank/DDBJ whole genome shotgun (WGS) entry which is preliminary data.</text>
</comment>
<reference evidence="1" key="1">
    <citation type="submission" date="2021-05" db="EMBL/GenBank/DDBJ databases">
        <authorList>
            <person name="Pan Q."/>
            <person name="Jouanno E."/>
            <person name="Zahm M."/>
            <person name="Klopp C."/>
            <person name="Cabau C."/>
            <person name="Louis A."/>
            <person name="Berthelot C."/>
            <person name="Parey E."/>
            <person name="Roest Crollius H."/>
            <person name="Montfort J."/>
            <person name="Robinson-Rechavi M."/>
            <person name="Bouchez O."/>
            <person name="Lampietro C."/>
            <person name="Lopez Roques C."/>
            <person name="Donnadieu C."/>
            <person name="Postlethwait J."/>
            <person name="Bobe J."/>
            <person name="Dillon D."/>
            <person name="Chandos A."/>
            <person name="von Hippel F."/>
            <person name="Guiguen Y."/>
        </authorList>
    </citation>
    <scope>NUCLEOTIDE SEQUENCE</scope>
    <source>
        <strain evidence="1">YG-Jan2019</strain>
    </source>
</reference>
<gene>
    <name evidence="1" type="ORF">DPEC_G00095010</name>
</gene>